<name>A0ABV3IM45_9ACTN</name>
<evidence type="ECO:0000256" key="3">
    <source>
        <dbReference type="ARBA" id="ARBA00023125"/>
    </source>
</evidence>
<dbReference type="CDD" id="cd08414">
    <property type="entry name" value="PBP2_LTTR_aromatics_like"/>
    <property type="match status" value="1"/>
</dbReference>
<dbReference type="InterPro" id="IPR036388">
    <property type="entry name" value="WH-like_DNA-bd_sf"/>
</dbReference>
<dbReference type="EMBL" id="JBFASG010000001">
    <property type="protein sequence ID" value="MEV4921541.1"/>
    <property type="molecule type" value="Genomic_DNA"/>
</dbReference>
<keyword evidence="4" id="KW-0804">Transcription</keyword>
<dbReference type="Gene3D" id="3.40.190.10">
    <property type="entry name" value="Periplasmic binding protein-like II"/>
    <property type="match status" value="2"/>
</dbReference>
<evidence type="ECO:0000259" key="5">
    <source>
        <dbReference type="PROSITE" id="PS50931"/>
    </source>
</evidence>
<keyword evidence="7" id="KW-1185">Reference proteome</keyword>
<evidence type="ECO:0000256" key="1">
    <source>
        <dbReference type="ARBA" id="ARBA00009437"/>
    </source>
</evidence>
<dbReference type="RefSeq" id="WP_366086410.1">
    <property type="nucleotide sequence ID" value="NZ_JBFASG010000001.1"/>
</dbReference>
<evidence type="ECO:0000256" key="2">
    <source>
        <dbReference type="ARBA" id="ARBA00023015"/>
    </source>
</evidence>
<dbReference type="PANTHER" id="PTHR30346">
    <property type="entry name" value="TRANSCRIPTIONAL DUAL REGULATOR HCAR-RELATED"/>
    <property type="match status" value="1"/>
</dbReference>
<reference evidence="6 7" key="1">
    <citation type="submission" date="2024-06" db="EMBL/GenBank/DDBJ databases">
        <title>The Natural Products Discovery Center: Release of the First 8490 Sequenced Strains for Exploring Actinobacteria Biosynthetic Diversity.</title>
        <authorList>
            <person name="Kalkreuter E."/>
            <person name="Kautsar S.A."/>
            <person name="Yang D."/>
            <person name="Bader C.D."/>
            <person name="Teijaro C.N."/>
            <person name="Fluegel L."/>
            <person name="Davis C.M."/>
            <person name="Simpson J.R."/>
            <person name="Lauterbach L."/>
            <person name="Steele A.D."/>
            <person name="Gui C."/>
            <person name="Meng S."/>
            <person name="Li G."/>
            <person name="Viehrig K."/>
            <person name="Ye F."/>
            <person name="Su P."/>
            <person name="Kiefer A.F."/>
            <person name="Nichols A."/>
            <person name="Cepeda A.J."/>
            <person name="Yan W."/>
            <person name="Fan B."/>
            <person name="Jiang Y."/>
            <person name="Adhikari A."/>
            <person name="Zheng C.-J."/>
            <person name="Schuster L."/>
            <person name="Cowan T.M."/>
            <person name="Smanski M.J."/>
            <person name="Chevrette M.G."/>
            <person name="De Carvalho L.P.S."/>
            <person name="Shen B."/>
        </authorList>
    </citation>
    <scope>NUCLEOTIDE SEQUENCE [LARGE SCALE GENOMIC DNA]</scope>
    <source>
        <strain evidence="6 7">NPDC053791</strain>
    </source>
</reference>
<comment type="similarity">
    <text evidence="1">Belongs to the LysR transcriptional regulatory family.</text>
</comment>
<dbReference type="PRINTS" id="PR00039">
    <property type="entry name" value="HTHLYSR"/>
</dbReference>
<dbReference type="Proteomes" id="UP001552479">
    <property type="component" value="Unassembled WGS sequence"/>
</dbReference>
<accession>A0ABV3IM45</accession>
<feature type="domain" description="HTH lysR-type" evidence="5">
    <location>
        <begin position="3"/>
        <end position="60"/>
    </location>
</feature>
<evidence type="ECO:0000256" key="4">
    <source>
        <dbReference type="ARBA" id="ARBA00023163"/>
    </source>
</evidence>
<organism evidence="6 7">
    <name type="scientific">Streptomyces roseoverticillatus</name>
    <dbReference type="NCBI Taxonomy" id="66429"/>
    <lineage>
        <taxon>Bacteria</taxon>
        <taxon>Bacillati</taxon>
        <taxon>Actinomycetota</taxon>
        <taxon>Actinomycetes</taxon>
        <taxon>Kitasatosporales</taxon>
        <taxon>Streptomycetaceae</taxon>
        <taxon>Streptomyces</taxon>
    </lineage>
</organism>
<gene>
    <name evidence="6" type="ORF">AB0L03_01585</name>
</gene>
<proteinExistence type="inferred from homology"/>
<keyword evidence="3" id="KW-0238">DNA-binding</keyword>
<dbReference type="PANTHER" id="PTHR30346:SF0">
    <property type="entry name" value="HCA OPERON TRANSCRIPTIONAL ACTIVATOR HCAR"/>
    <property type="match status" value="1"/>
</dbReference>
<dbReference type="Gene3D" id="1.10.10.10">
    <property type="entry name" value="Winged helix-like DNA-binding domain superfamily/Winged helix DNA-binding domain"/>
    <property type="match status" value="1"/>
</dbReference>
<dbReference type="SUPFAM" id="SSF46785">
    <property type="entry name" value="Winged helix' DNA-binding domain"/>
    <property type="match status" value="1"/>
</dbReference>
<evidence type="ECO:0000313" key="6">
    <source>
        <dbReference type="EMBL" id="MEV4921541.1"/>
    </source>
</evidence>
<dbReference type="InterPro" id="IPR000847">
    <property type="entry name" value="LysR_HTH_N"/>
</dbReference>
<dbReference type="InterPro" id="IPR005119">
    <property type="entry name" value="LysR_subst-bd"/>
</dbReference>
<dbReference type="Pfam" id="PF03466">
    <property type="entry name" value="LysR_substrate"/>
    <property type="match status" value="1"/>
</dbReference>
<protein>
    <submittedName>
        <fullName evidence="6">LysR family transcriptional regulator</fullName>
    </submittedName>
</protein>
<sequence length="309" mass="33653">MDVDTRLLRSFVAVAEEGTLTRAAERLFVSQPALTRQIKQLEDRVGVRLFTRSQTGMVLTAPGRVLAARVPALLAEWDRVLGETKGAAGRAARVLRVGFLASAANEATQQIIAEFARRRPGWRVGMRQASWADPSAGLADGDVDAALLRLPFPGQDALRVEVLLSEPRWIALPEAHPFAARERIPFRDLRDEPFVAAPPRTGAWRDYWLAADERDGHPVRIGAVTDQPDEWLSAIANGYGIALAPESAARYYARPGVTYRPVTGVSPSRVGVAWPPSADADPVVQDFVRCCLSSTRQGARGETGTGVKR</sequence>
<dbReference type="Pfam" id="PF00126">
    <property type="entry name" value="HTH_1"/>
    <property type="match status" value="1"/>
</dbReference>
<comment type="caution">
    <text evidence="6">The sequence shown here is derived from an EMBL/GenBank/DDBJ whole genome shotgun (WGS) entry which is preliminary data.</text>
</comment>
<evidence type="ECO:0000313" key="7">
    <source>
        <dbReference type="Proteomes" id="UP001552479"/>
    </source>
</evidence>
<dbReference type="PROSITE" id="PS50931">
    <property type="entry name" value="HTH_LYSR"/>
    <property type="match status" value="1"/>
</dbReference>
<dbReference type="SUPFAM" id="SSF53850">
    <property type="entry name" value="Periplasmic binding protein-like II"/>
    <property type="match status" value="1"/>
</dbReference>
<dbReference type="InterPro" id="IPR036390">
    <property type="entry name" value="WH_DNA-bd_sf"/>
</dbReference>
<keyword evidence="2" id="KW-0805">Transcription regulation</keyword>